<keyword evidence="4" id="KW-1185">Reference proteome</keyword>
<feature type="domain" description="Dienelactone hydrolase" evidence="2">
    <location>
        <begin position="17"/>
        <end position="138"/>
    </location>
</feature>
<gene>
    <name evidence="3" type="ORF">BGZ97_011113</name>
</gene>
<name>A0A9P6R772_9FUNG</name>
<sequence>MTRFEVSFPSESFKIAAHLYIPDTYHAGQKLPAVVVVHPFGGVKEQTAGLYAEYLSTQDFVTLPFDRRYQGASDGTPRQLEDPFGAAEDIKSAVTFLSLQEQVDPKRIGILGICAGGGYVLFGASTDLRIKAVATVSGVDLGAFVRTIPKPTLDGILKDAGDARIQFAKSGEVKYLPIVPQLNEVTDQTTNLMAEGAEYYLTSRGCHPNSINRTAVWSYDRMAIYDSFAQLENISPRPILLIAGSKADTLLYSQKAFGLAKEPKELYVVEGSTHIDLYDRHAPQTFPRLTEFFKQKL</sequence>
<organism evidence="3 4">
    <name type="scientific">Linnemannia gamsii</name>
    <dbReference type="NCBI Taxonomy" id="64522"/>
    <lineage>
        <taxon>Eukaryota</taxon>
        <taxon>Fungi</taxon>
        <taxon>Fungi incertae sedis</taxon>
        <taxon>Mucoromycota</taxon>
        <taxon>Mortierellomycotina</taxon>
        <taxon>Mortierellomycetes</taxon>
        <taxon>Mortierellales</taxon>
        <taxon>Mortierellaceae</taxon>
        <taxon>Linnemannia</taxon>
    </lineage>
</organism>
<reference evidence="3" key="1">
    <citation type="journal article" date="2020" name="Fungal Divers.">
        <title>Resolving the Mortierellaceae phylogeny through synthesis of multi-gene phylogenetics and phylogenomics.</title>
        <authorList>
            <person name="Vandepol N."/>
            <person name="Liber J."/>
            <person name="Desiro A."/>
            <person name="Na H."/>
            <person name="Kennedy M."/>
            <person name="Barry K."/>
            <person name="Grigoriev I.V."/>
            <person name="Miller A.N."/>
            <person name="O'Donnell K."/>
            <person name="Stajich J.E."/>
            <person name="Bonito G."/>
        </authorList>
    </citation>
    <scope>NUCLEOTIDE SEQUENCE</scope>
    <source>
        <strain evidence="3">NVP60</strain>
    </source>
</reference>
<dbReference type="InterPro" id="IPR051411">
    <property type="entry name" value="Polyketide_trans_af380"/>
</dbReference>
<dbReference type="Pfam" id="PF01738">
    <property type="entry name" value="DLH"/>
    <property type="match status" value="1"/>
</dbReference>
<protein>
    <recommendedName>
        <fullName evidence="2">Dienelactone hydrolase domain-containing protein</fullName>
    </recommendedName>
</protein>
<dbReference type="Proteomes" id="UP000823405">
    <property type="component" value="Unassembled WGS sequence"/>
</dbReference>
<evidence type="ECO:0000313" key="4">
    <source>
        <dbReference type="Proteomes" id="UP000823405"/>
    </source>
</evidence>
<dbReference type="EMBL" id="JAAAIN010000608">
    <property type="protein sequence ID" value="KAG0312528.1"/>
    <property type="molecule type" value="Genomic_DNA"/>
</dbReference>
<comment type="caution">
    <text evidence="3">The sequence shown here is derived from an EMBL/GenBank/DDBJ whole genome shotgun (WGS) entry which is preliminary data.</text>
</comment>
<dbReference type="AlphaFoldDB" id="A0A9P6R772"/>
<evidence type="ECO:0000313" key="3">
    <source>
        <dbReference type="EMBL" id="KAG0312528.1"/>
    </source>
</evidence>
<dbReference type="Gene3D" id="1.10.10.800">
    <property type="match status" value="1"/>
</dbReference>
<dbReference type="InterPro" id="IPR029058">
    <property type="entry name" value="AB_hydrolase_fold"/>
</dbReference>
<dbReference type="PANTHER" id="PTHR47751:SF1">
    <property type="entry name" value="SUPERFAMILY HYDROLASE, PUTATIVE (AFU_ORTHOLOGUE AFUA_2G16580)-RELATED"/>
    <property type="match status" value="1"/>
</dbReference>
<dbReference type="GO" id="GO:0016787">
    <property type="term" value="F:hydrolase activity"/>
    <property type="evidence" value="ECO:0007669"/>
    <property type="project" value="InterPro"/>
</dbReference>
<dbReference type="Gene3D" id="3.40.50.1820">
    <property type="entry name" value="alpha/beta hydrolase"/>
    <property type="match status" value="1"/>
</dbReference>
<dbReference type="OrthoDB" id="2498029at2759"/>
<dbReference type="SUPFAM" id="SSF53474">
    <property type="entry name" value="alpha/beta-Hydrolases"/>
    <property type="match status" value="1"/>
</dbReference>
<proteinExistence type="inferred from homology"/>
<dbReference type="InterPro" id="IPR002925">
    <property type="entry name" value="Dienelactn_hydro"/>
</dbReference>
<comment type="similarity">
    <text evidence="1">Belongs to the polyketide transferase af380 family.</text>
</comment>
<evidence type="ECO:0000256" key="1">
    <source>
        <dbReference type="ARBA" id="ARBA00029464"/>
    </source>
</evidence>
<dbReference type="PANTHER" id="PTHR47751">
    <property type="entry name" value="SUPERFAMILY HYDROLASE, PUTATIVE (AFU_ORTHOLOGUE AFUA_2G16580)-RELATED"/>
    <property type="match status" value="1"/>
</dbReference>
<evidence type="ECO:0000259" key="2">
    <source>
        <dbReference type="Pfam" id="PF01738"/>
    </source>
</evidence>
<accession>A0A9P6R772</accession>